<dbReference type="SUPFAM" id="SSF46689">
    <property type="entry name" value="Homeodomain-like"/>
    <property type="match status" value="1"/>
</dbReference>
<evidence type="ECO:0000256" key="4">
    <source>
        <dbReference type="ARBA" id="ARBA00023163"/>
    </source>
</evidence>
<keyword evidence="1" id="KW-0963">Cytoplasm</keyword>
<dbReference type="GO" id="GO:0043565">
    <property type="term" value="F:sequence-specific DNA binding"/>
    <property type="evidence" value="ECO:0007669"/>
    <property type="project" value="InterPro"/>
</dbReference>
<dbReference type="InterPro" id="IPR009057">
    <property type="entry name" value="Homeodomain-like_sf"/>
</dbReference>
<dbReference type="InterPro" id="IPR050204">
    <property type="entry name" value="AraC_XylS_family_regulators"/>
</dbReference>
<keyword evidence="3" id="KW-0238">DNA-binding</keyword>
<evidence type="ECO:0000313" key="6">
    <source>
        <dbReference type="EMBL" id="PQO26495.1"/>
    </source>
</evidence>
<dbReference type="PANTHER" id="PTHR46796">
    <property type="entry name" value="HTH-TYPE TRANSCRIPTIONAL ACTIVATOR RHAS-RELATED"/>
    <property type="match status" value="1"/>
</dbReference>
<dbReference type="Gene3D" id="1.10.10.60">
    <property type="entry name" value="Homeodomain-like"/>
    <property type="match status" value="1"/>
</dbReference>
<keyword evidence="4" id="KW-0804">Transcription</keyword>
<dbReference type="Gene3D" id="2.60.120.280">
    <property type="entry name" value="Regulatory protein AraC"/>
    <property type="match status" value="1"/>
</dbReference>
<accession>A0A2S8F2U7</accession>
<dbReference type="GO" id="GO:0003700">
    <property type="term" value="F:DNA-binding transcription factor activity"/>
    <property type="evidence" value="ECO:0007669"/>
    <property type="project" value="InterPro"/>
</dbReference>
<keyword evidence="2" id="KW-0805">Transcription regulation</keyword>
<evidence type="ECO:0000256" key="2">
    <source>
        <dbReference type="ARBA" id="ARBA00023015"/>
    </source>
</evidence>
<dbReference type="EMBL" id="PUIB01000031">
    <property type="protein sequence ID" value="PQO26495.1"/>
    <property type="molecule type" value="Genomic_DNA"/>
</dbReference>
<sequence length="315" mass="35555">MIAMNHAEGFFHYLPISDTDMRLGFYVTGGGWGVVSPGSEYPPQQHPGVYQFSWAAGRELPEFQVQFISEGRGEFESTPTGRVSIEPNTLFILFPGVWHRYRPVRSVGWTERWISIHGEFMHRLVESGSISPASALIRLNSHQREPLLETFDRLLDRIHHDPTRHTPAVCANSLELLTFALELLPKKDEKIAHARSGKVGPVVDPIVNRALDIIWTRSDRPLSVNQLVAALPTTRRTIERKFMTALGHTVLDEINHCRLLRAKRLLTETNLSIKSVAYLAGFGGQERFRRLMIAEEGCPPGAYRDRNRSGTPAKS</sequence>
<dbReference type="Proteomes" id="UP000239388">
    <property type="component" value="Unassembled WGS sequence"/>
</dbReference>
<gene>
    <name evidence="6" type="ORF">C5Y98_30620</name>
</gene>
<protein>
    <submittedName>
        <fullName evidence="6">AraC family transcriptional regulator</fullName>
    </submittedName>
</protein>
<dbReference type="InterPro" id="IPR003313">
    <property type="entry name" value="AraC-bd"/>
</dbReference>
<reference evidence="6 7" key="1">
    <citation type="submission" date="2018-02" db="EMBL/GenBank/DDBJ databases">
        <title>Comparative genomes isolates from brazilian mangrove.</title>
        <authorList>
            <person name="Araujo J.E."/>
            <person name="Taketani R.G."/>
            <person name="Silva M.C.P."/>
            <person name="Loureco M.V."/>
            <person name="Andreote F.D."/>
        </authorList>
    </citation>
    <scope>NUCLEOTIDE SEQUENCE [LARGE SCALE GENOMIC DNA]</scope>
    <source>
        <strain evidence="6 7">NAP PRIS-MGV</strain>
    </source>
</reference>
<dbReference type="AlphaFoldDB" id="A0A2S8F2U7"/>
<organism evidence="6 7">
    <name type="scientific">Blastopirellula marina</name>
    <dbReference type="NCBI Taxonomy" id="124"/>
    <lineage>
        <taxon>Bacteria</taxon>
        <taxon>Pseudomonadati</taxon>
        <taxon>Planctomycetota</taxon>
        <taxon>Planctomycetia</taxon>
        <taxon>Pirellulales</taxon>
        <taxon>Pirellulaceae</taxon>
        <taxon>Blastopirellula</taxon>
    </lineage>
</organism>
<dbReference type="Pfam" id="PF02311">
    <property type="entry name" value="AraC_binding"/>
    <property type="match status" value="1"/>
</dbReference>
<evidence type="ECO:0000313" key="7">
    <source>
        <dbReference type="Proteomes" id="UP000239388"/>
    </source>
</evidence>
<evidence type="ECO:0000259" key="5">
    <source>
        <dbReference type="PROSITE" id="PS01124"/>
    </source>
</evidence>
<dbReference type="Pfam" id="PF12833">
    <property type="entry name" value="HTH_18"/>
    <property type="match status" value="1"/>
</dbReference>
<feature type="domain" description="HTH araC/xylS-type" evidence="5">
    <location>
        <begin position="208"/>
        <end position="306"/>
    </location>
</feature>
<dbReference type="InterPro" id="IPR018060">
    <property type="entry name" value="HTH_AraC"/>
</dbReference>
<proteinExistence type="predicted"/>
<name>A0A2S8F2U7_9BACT</name>
<dbReference type="PANTHER" id="PTHR46796:SF13">
    <property type="entry name" value="HTH-TYPE TRANSCRIPTIONAL ACTIVATOR RHAS"/>
    <property type="match status" value="1"/>
</dbReference>
<evidence type="ECO:0000256" key="1">
    <source>
        <dbReference type="ARBA" id="ARBA00022490"/>
    </source>
</evidence>
<dbReference type="SUPFAM" id="SSF51215">
    <property type="entry name" value="Regulatory protein AraC"/>
    <property type="match status" value="1"/>
</dbReference>
<evidence type="ECO:0000256" key="3">
    <source>
        <dbReference type="ARBA" id="ARBA00023125"/>
    </source>
</evidence>
<dbReference type="SMART" id="SM00342">
    <property type="entry name" value="HTH_ARAC"/>
    <property type="match status" value="1"/>
</dbReference>
<dbReference type="InterPro" id="IPR037923">
    <property type="entry name" value="HTH-like"/>
</dbReference>
<dbReference type="PROSITE" id="PS01124">
    <property type="entry name" value="HTH_ARAC_FAMILY_2"/>
    <property type="match status" value="1"/>
</dbReference>
<comment type="caution">
    <text evidence="6">The sequence shown here is derived from an EMBL/GenBank/DDBJ whole genome shotgun (WGS) entry which is preliminary data.</text>
</comment>